<dbReference type="SUPFAM" id="SSF52540">
    <property type="entry name" value="P-loop containing nucleoside triphosphate hydrolases"/>
    <property type="match status" value="1"/>
</dbReference>
<dbReference type="InterPro" id="IPR055414">
    <property type="entry name" value="LRR_R13L4/SHOC2-like"/>
</dbReference>
<keyword evidence="5" id="KW-0472">Membrane</keyword>
<dbReference type="EMBL" id="OZ034822">
    <property type="protein sequence ID" value="CAL1415008.1"/>
    <property type="molecule type" value="Genomic_DNA"/>
</dbReference>
<evidence type="ECO:0000313" key="7">
    <source>
        <dbReference type="EMBL" id="CAL1415008.1"/>
    </source>
</evidence>
<evidence type="ECO:0000256" key="2">
    <source>
        <dbReference type="ARBA" id="ARBA00022737"/>
    </source>
</evidence>
<dbReference type="Gene3D" id="3.40.50.300">
    <property type="entry name" value="P-loop containing nucleotide triphosphate hydrolases"/>
    <property type="match status" value="1"/>
</dbReference>
<proteinExistence type="predicted"/>
<keyword evidence="8" id="KW-1185">Reference proteome</keyword>
<dbReference type="FunFam" id="3.40.50.10140:FF:000007">
    <property type="entry name" value="Disease resistance protein (TIR-NBS-LRR class)"/>
    <property type="match status" value="1"/>
</dbReference>
<dbReference type="Proteomes" id="UP001497516">
    <property type="component" value="Chromosome 9"/>
</dbReference>
<dbReference type="InterPro" id="IPR035897">
    <property type="entry name" value="Toll_tir_struct_dom_sf"/>
</dbReference>
<feature type="transmembrane region" description="Helical" evidence="5">
    <location>
        <begin position="7"/>
        <end position="32"/>
    </location>
</feature>
<dbReference type="InterPro" id="IPR027417">
    <property type="entry name" value="P-loop_NTPase"/>
</dbReference>
<dbReference type="InterPro" id="IPR058192">
    <property type="entry name" value="WHD_ROQ1-like"/>
</dbReference>
<dbReference type="SUPFAM" id="SSF52047">
    <property type="entry name" value="RNI-like"/>
    <property type="match status" value="1"/>
</dbReference>
<evidence type="ECO:0000256" key="1">
    <source>
        <dbReference type="ARBA" id="ARBA00022614"/>
    </source>
</evidence>
<evidence type="ECO:0000256" key="3">
    <source>
        <dbReference type="ARBA" id="ARBA00022821"/>
    </source>
</evidence>
<dbReference type="PRINTS" id="PR00364">
    <property type="entry name" value="DISEASERSIST"/>
</dbReference>
<name>A0AAV2GW36_9ROSI</name>
<dbReference type="Gene3D" id="3.40.50.10140">
    <property type="entry name" value="Toll/interleukin-1 receptor homology (TIR) domain"/>
    <property type="match status" value="1"/>
</dbReference>
<dbReference type="SUPFAM" id="SSF52200">
    <property type="entry name" value="Toll/Interleukin receptor TIR domain"/>
    <property type="match status" value="1"/>
</dbReference>
<dbReference type="InterPro" id="IPR032675">
    <property type="entry name" value="LRR_dom_sf"/>
</dbReference>
<dbReference type="GO" id="GO:0006952">
    <property type="term" value="P:defense response"/>
    <property type="evidence" value="ECO:0007669"/>
    <property type="project" value="UniProtKB-KW"/>
</dbReference>
<protein>
    <recommendedName>
        <fullName evidence="6">TIR domain-containing protein</fullName>
    </recommendedName>
</protein>
<dbReference type="Pfam" id="PF01582">
    <property type="entry name" value="TIR"/>
    <property type="match status" value="1"/>
</dbReference>
<dbReference type="Pfam" id="PF00931">
    <property type="entry name" value="NB-ARC"/>
    <property type="match status" value="1"/>
</dbReference>
<dbReference type="Pfam" id="PF23282">
    <property type="entry name" value="WHD_ROQ1"/>
    <property type="match status" value="1"/>
</dbReference>
<dbReference type="InterPro" id="IPR042197">
    <property type="entry name" value="Apaf_helical"/>
</dbReference>
<dbReference type="AlphaFoldDB" id="A0AAV2GW36"/>
<dbReference type="InterPro" id="IPR000157">
    <property type="entry name" value="TIR_dom"/>
</dbReference>
<dbReference type="PROSITE" id="PS50104">
    <property type="entry name" value="TIR"/>
    <property type="match status" value="1"/>
</dbReference>
<accession>A0AAV2GW36</accession>
<dbReference type="PANTHER" id="PTHR11017:SF570">
    <property type="entry name" value="DISEASE RESISTANCE PROTEIN (TIR-NBS CLASS)-RELATED"/>
    <property type="match status" value="1"/>
</dbReference>
<dbReference type="GO" id="GO:0007165">
    <property type="term" value="P:signal transduction"/>
    <property type="evidence" value="ECO:0007669"/>
    <property type="project" value="InterPro"/>
</dbReference>
<dbReference type="PANTHER" id="PTHR11017">
    <property type="entry name" value="LEUCINE-RICH REPEAT-CONTAINING PROTEIN"/>
    <property type="match status" value="1"/>
</dbReference>
<dbReference type="Gene3D" id="3.80.10.10">
    <property type="entry name" value="Ribonuclease Inhibitor"/>
    <property type="match status" value="3"/>
</dbReference>
<evidence type="ECO:0000259" key="6">
    <source>
        <dbReference type="PROSITE" id="PS50104"/>
    </source>
</evidence>
<dbReference type="InterPro" id="IPR002182">
    <property type="entry name" value="NB-ARC"/>
</dbReference>
<feature type="domain" description="TIR" evidence="6">
    <location>
        <begin position="53"/>
        <end position="191"/>
    </location>
</feature>
<evidence type="ECO:0000313" key="8">
    <source>
        <dbReference type="Proteomes" id="UP001497516"/>
    </source>
</evidence>
<sequence length="1031" mass="117489">MEQMIWSFLWSEVGVVLLMLVLLAGPLLYLLISSKSSSPSSGSSSMNLPLPAGDYEVFLNFRGADVRYHFADSLYTCLVKNGIRTFFDEEELRKGMEMGPVLMKSIEGSKIYIPIFSPDYASSSWPLRELAHMVKCYEHGKGHIILPIFYMVKTRDVKYQQGPFEKSFRQLAKKYDSETITGWKKALQTVGEMKGWTVSPSTRQGVTIDEVFSSVRSHLMENYKLVTGQLVGIDPHIEQVKGLLHKGVKIVGIQGMSGIGKTNIAKAVYDSISAQFDRCCFVEDVRAILSKSDGIVTLQNKILSDILRYDTKVRDASQGIQKIKDRVCCWNNILIVLDNIDEWFVFADTLGDLTHFRSKSRFIITTVDERVFKFFQEYELYQPEGMNAYIALQLFSRHAFGTDYPPQEYISLSEDFVKVAAGLPLAVKAIGSLLFRKDKSFWGAKLIQLQDIPPAMVQERLKIIYMDLTPEEKHIFLDIACYFIGQDFNEPSYLWSDCNLHPLIVIDTLCLKSLIKIDERNKFWMHDQYRILGRAIVREEDILNPWKRSRMWSNKDVLDMLRDKEGTERLEVLIVDMTAADFVLTQKEFHKLSGLRYLNVSHGRLSGNFKKILPNLCWLRLHYCHSIPIDFNVKKLVILDLFLCPVGDNWRCWDRIKEACRLKAITVSSCDNMREVPDLFGCRRLEWINFGLCVNMGGEFHIGNFKVLRVLKFSDTKITKLKGDIGRLQNLQEIKVEYSRLREIPASIGKLSSLKILDLRGLQIEVPELPTSLKRLTLSSPRVPNLLELSKLKDLMLMQVGNGQDALVLHQKSVDPNDQNHYSRRRGMRTLISSSPTLPSSLNTLLIQGCQPLERLPNLADLSTLTSLTLSIIGVRRIAGLGELRMLEVFHLLSAPNLINLNGLIHLDLLMDLRVSGCTILRKLPSLSNLTRLKKLEIIDCPLLSEIQGLGELGDLSILRMRRCYQLNGVMGLDKLESLQELVITHCPSIVKLPDLSALVHLWDMEIAGCYHLTEVTGIERLESLYVLLID</sequence>
<dbReference type="Pfam" id="PF23598">
    <property type="entry name" value="LRR_14"/>
    <property type="match status" value="1"/>
</dbReference>
<dbReference type="Gene3D" id="1.10.8.430">
    <property type="entry name" value="Helical domain of apoptotic protease-activating factors"/>
    <property type="match status" value="1"/>
</dbReference>
<keyword evidence="5" id="KW-1133">Transmembrane helix</keyword>
<evidence type="ECO:0000256" key="4">
    <source>
        <dbReference type="ARBA" id="ARBA00023027"/>
    </source>
</evidence>
<dbReference type="InterPro" id="IPR044974">
    <property type="entry name" value="Disease_R_plants"/>
</dbReference>
<keyword evidence="1" id="KW-0433">Leucine-rich repeat</keyword>
<dbReference type="SMART" id="SM00255">
    <property type="entry name" value="TIR"/>
    <property type="match status" value="1"/>
</dbReference>
<keyword evidence="5" id="KW-0812">Transmembrane</keyword>
<dbReference type="GO" id="GO:0043531">
    <property type="term" value="F:ADP binding"/>
    <property type="evidence" value="ECO:0007669"/>
    <property type="project" value="InterPro"/>
</dbReference>
<evidence type="ECO:0000256" key="5">
    <source>
        <dbReference type="SAM" id="Phobius"/>
    </source>
</evidence>
<keyword evidence="3" id="KW-0611">Plant defense</keyword>
<dbReference type="GO" id="GO:0051707">
    <property type="term" value="P:response to other organism"/>
    <property type="evidence" value="ECO:0007669"/>
    <property type="project" value="UniProtKB-ARBA"/>
</dbReference>
<reference evidence="7 8" key="1">
    <citation type="submission" date="2024-04" db="EMBL/GenBank/DDBJ databases">
        <authorList>
            <person name="Fracassetti M."/>
        </authorList>
    </citation>
    <scope>NUCLEOTIDE SEQUENCE [LARGE SCALE GENOMIC DNA]</scope>
</reference>
<keyword evidence="4" id="KW-0520">NAD</keyword>
<organism evidence="7 8">
    <name type="scientific">Linum trigynum</name>
    <dbReference type="NCBI Taxonomy" id="586398"/>
    <lineage>
        <taxon>Eukaryota</taxon>
        <taxon>Viridiplantae</taxon>
        <taxon>Streptophyta</taxon>
        <taxon>Embryophyta</taxon>
        <taxon>Tracheophyta</taxon>
        <taxon>Spermatophyta</taxon>
        <taxon>Magnoliopsida</taxon>
        <taxon>eudicotyledons</taxon>
        <taxon>Gunneridae</taxon>
        <taxon>Pentapetalae</taxon>
        <taxon>rosids</taxon>
        <taxon>fabids</taxon>
        <taxon>Malpighiales</taxon>
        <taxon>Linaceae</taxon>
        <taxon>Linum</taxon>
    </lineage>
</organism>
<gene>
    <name evidence="7" type="ORF">LTRI10_LOCUS54136</name>
</gene>
<keyword evidence="2" id="KW-0677">Repeat</keyword>